<organism evidence="8">
    <name type="scientific">marine sediment metagenome</name>
    <dbReference type="NCBI Taxonomy" id="412755"/>
    <lineage>
        <taxon>unclassified sequences</taxon>
        <taxon>metagenomes</taxon>
        <taxon>ecological metagenomes</taxon>
    </lineage>
</organism>
<dbReference type="GO" id="GO:0008146">
    <property type="term" value="F:sulfotransferase activity"/>
    <property type="evidence" value="ECO:0007669"/>
    <property type="project" value="InterPro"/>
</dbReference>
<reference evidence="8" key="1">
    <citation type="journal article" date="2015" name="Nature">
        <title>Complex archaea that bridge the gap between prokaryotes and eukaryotes.</title>
        <authorList>
            <person name="Spang A."/>
            <person name="Saw J.H."/>
            <person name="Jorgensen S.L."/>
            <person name="Zaremba-Niedzwiedzka K."/>
            <person name="Martijn J."/>
            <person name="Lind A.E."/>
            <person name="van Eijk R."/>
            <person name="Schleper C."/>
            <person name="Guy L."/>
            <person name="Ettema T.J."/>
        </authorList>
    </citation>
    <scope>NUCLEOTIDE SEQUENCE</scope>
</reference>
<evidence type="ECO:0000256" key="6">
    <source>
        <dbReference type="ARBA" id="ARBA00023136"/>
    </source>
</evidence>
<proteinExistence type="predicted"/>
<evidence type="ECO:0000256" key="2">
    <source>
        <dbReference type="ARBA" id="ARBA00022679"/>
    </source>
</evidence>
<keyword evidence="3" id="KW-0812">Transmembrane</keyword>
<name>A0A0F9UYH8_9ZZZZ</name>
<comment type="subcellular location">
    <subcellularLocation>
        <location evidence="1">Golgi apparatus membrane</location>
        <topology evidence="1">Single-pass type II membrane protein</topology>
    </subcellularLocation>
</comment>
<dbReference type="InterPro" id="IPR018011">
    <property type="entry name" value="Carb_sulfotrans_8-10"/>
</dbReference>
<keyword evidence="7" id="KW-0325">Glycoprotein</keyword>
<keyword evidence="6" id="KW-0472">Membrane</keyword>
<keyword evidence="5" id="KW-0333">Golgi apparatus</keyword>
<keyword evidence="2" id="KW-0808">Transferase</keyword>
<evidence type="ECO:0000313" key="8">
    <source>
        <dbReference type="EMBL" id="KKN58683.1"/>
    </source>
</evidence>
<dbReference type="PANTHER" id="PTHR12137">
    <property type="entry name" value="CARBOHYDRATE SULFOTRANSFERASE"/>
    <property type="match status" value="1"/>
</dbReference>
<dbReference type="EMBL" id="LAZR01000751">
    <property type="protein sequence ID" value="KKN58683.1"/>
    <property type="molecule type" value="Genomic_DNA"/>
</dbReference>
<evidence type="ECO:0000256" key="4">
    <source>
        <dbReference type="ARBA" id="ARBA00022989"/>
    </source>
</evidence>
<keyword evidence="4" id="KW-1133">Transmembrane helix</keyword>
<dbReference type="Pfam" id="PF03567">
    <property type="entry name" value="Sulfotransfer_2"/>
    <property type="match status" value="1"/>
</dbReference>
<dbReference type="GO" id="GO:0016051">
    <property type="term" value="P:carbohydrate biosynthetic process"/>
    <property type="evidence" value="ECO:0007669"/>
    <property type="project" value="InterPro"/>
</dbReference>
<accession>A0A0F9UYH8</accession>
<protein>
    <recommendedName>
        <fullName evidence="9">Sulfotransferase domain-containing protein</fullName>
    </recommendedName>
</protein>
<comment type="caution">
    <text evidence="8">The sequence shown here is derived from an EMBL/GenBank/DDBJ whole genome shotgun (WGS) entry which is preliminary data.</text>
</comment>
<dbReference type="AlphaFoldDB" id="A0A0F9UYH8"/>
<evidence type="ECO:0000256" key="5">
    <source>
        <dbReference type="ARBA" id="ARBA00023034"/>
    </source>
</evidence>
<sequence>MLISKKYRFVFIHIPKTAGTSIHDLLSRIDEDAITPSPLKTHSPARYVCSYLTQQGEEPGEYYFFSFVRNPFERLHSLYHFIQVRWPEKLEGKDFNAWLFSNEEIYEGRQTFPGESAIPNTQKPQLDWLTSTPCKSNQFPLPKIIPKFIGRYENLKEDLEHVFSELKIGTTKEISDLCKFHLPHMQDHKRPKDYRKIYNEQGRKWVEKYFQVDLEYSNYSF</sequence>
<evidence type="ECO:0000256" key="3">
    <source>
        <dbReference type="ARBA" id="ARBA00022692"/>
    </source>
</evidence>
<evidence type="ECO:0000256" key="7">
    <source>
        <dbReference type="ARBA" id="ARBA00023180"/>
    </source>
</evidence>
<evidence type="ECO:0000256" key="1">
    <source>
        <dbReference type="ARBA" id="ARBA00004323"/>
    </source>
</evidence>
<dbReference type="Gene3D" id="3.40.50.300">
    <property type="entry name" value="P-loop containing nucleotide triphosphate hydrolases"/>
    <property type="match status" value="1"/>
</dbReference>
<dbReference type="GO" id="GO:0000139">
    <property type="term" value="C:Golgi membrane"/>
    <property type="evidence" value="ECO:0007669"/>
    <property type="project" value="UniProtKB-SubCell"/>
</dbReference>
<dbReference type="PANTHER" id="PTHR12137:SF54">
    <property type="entry name" value="CARBOHYDRATE SULFOTRANSFERASE"/>
    <property type="match status" value="1"/>
</dbReference>
<dbReference type="InterPro" id="IPR005331">
    <property type="entry name" value="Sulfotransferase"/>
</dbReference>
<evidence type="ECO:0008006" key="9">
    <source>
        <dbReference type="Google" id="ProtNLM"/>
    </source>
</evidence>
<gene>
    <name evidence="8" type="ORF">LCGC14_0549750</name>
</gene>
<dbReference type="InterPro" id="IPR027417">
    <property type="entry name" value="P-loop_NTPase"/>
</dbReference>
<dbReference type="SUPFAM" id="SSF52540">
    <property type="entry name" value="P-loop containing nucleoside triphosphate hydrolases"/>
    <property type="match status" value="1"/>
</dbReference>